<evidence type="ECO:0000259" key="4">
    <source>
        <dbReference type="PROSITE" id="PS50109"/>
    </source>
</evidence>
<dbReference type="SUPFAM" id="SSF55781">
    <property type="entry name" value="GAF domain-like"/>
    <property type="match status" value="2"/>
</dbReference>
<dbReference type="InterPro" id="IPR003018">
    <property type="entry name" value="GAF"/>
</dbReference>
<name>A0ABX7X6R2_9GAMM</name>
<reference evidence="6 7" key="1">
    <citation type="submission" date="2021-04" db="EMBL/GenBank/DDBJ databases">
        <title>Genomics, taxonomy and metabolism of representatives of sulfur bacteria of the genus Thiothrix: Thiothrix fructosivorans QT, Thiothrix unzii A1T and three new species, Thiothrix subterranea sp. nov., Thiothrix litoralis sp. nov. and 'Candidatus Thiothrix anitrata' sp. nov.</title>
        <authorList>
            <person name="Ravin N.V."/>
            <person name="Smolyakov D."/>
            <person name="Rudenko T.S."/>
            <person name="Mardanov A.V."/>
            <person name="Beletsky A.V."/>
            <person name="Markov N.D."/>
            <person name="Fomenkov A.I."/>
            <person name="Roberts R.J."/>
            <person name="Karnachuk O.V."/>
            <person name="Novikov A."/>
            <person name="Grabovich M.Y."/>
        </authorList>
    </citation>
    <scope>NUCLEOTIDE SEQUENCE [LARGE SCALE GENOMIC DNA]</scope>
    <source>
        <strain evidence="6 7">A52</strain>
    </source>
</reference>
<dbReference type="Pfam" id="PF13185">
    <property type="entry name" value="GAF_2"/>
    <property type="match status" value="1"/>
</dbReference>
<feature type="domain" description="Histidine kinase" evidence="4">
    <location>
        <begin position="721"/>
        <end position="911"/>
    </location>
</feature>
<sequence length="1067" mass="120846">MTASEINMTHSTDAHWENLVQTVNDLQNRVSLKQIDTVSALFQSLVEQQRLPCVTPQELSVVYRDYGQSQCTWVVHEGRVVTDANAVGLAADNPLILEVLDNNALVHYPTLNGIEACHQAGFAGYQSVVIVPMKLDDYRRLGAFVILNKTQPSAYSPEASRILDVLSDRVALLLKTVQRQMHEEESSHLEASLMHGAWQITRECQILEQTYHSLRQRYPSSNVYCLVKNQLDTDNYYLASNAGQDALIQDFRLMDTLAKEELYNIVGGEENLQTMAATNFRYERAFAALPLPAFSHIDSDVMSWLGATIYHAEGTVLGHFILHNKMARYAYDQVDQHLLNDACKTTGASLSFFSRRQKEKVIVKLSDIKDENALYTEAFDYLQTAYGVKSLLIYAVNTATQDWGVKFQNGIFIKPDTVFRNLVIKVAQEYRISPKDDERKKQYVEYPENSNDKYVVVPMRTKDENGDFRVVGCFVIPAQDQSIIATRIMDEVSDALAKRKKELDDDARQKKLNEYVKKVSKLWPNDLIIEKSLELAKEAIAEIMFSANLYFALYDQEKNEISFPVIYKDGMPWEGIQNRPINPEKQGRTEAIILTGEPILIKTLVDSKAWYDPKLNRQEFAGNPLASWVGVPIFNDKGVRGVIAVYHPDLEYVYSSKDLGFLEIVAGAISTLFRMVEVNGLYQENKKKNIELISLNRSLKNSNKKIIELENANTMAFLSLDLTHRLVNSISILKINAEQTIDDISVTQKTGNIQLLTYTIDGLKDSISVVNDLYSEIREMVSADDKDIDVAELIKHIAAQIKIVYKLNHQVKIEINKNTPNILRGKYRLIFNAIYSLADNAAKSLLSVKERENLFIRINAYRSDNFIVIEVVDNGCSVPENALSDINEPSLNKGHYGLWRTKHILESMGGSYNPEIDTISNIKKIGLYFPIKCEEPDSGKGVVLVLDDENSWTNILRRWLVEYGFEVKLASSIDEMNILISENKNIGAVFLDVSLNKVVGSDTSGLSVIDKVRNKCSHAKVFIVTGYEHFLQNTTHDIDHVFKKIEDNGDALNKGHLYKVLDGFFVK</sequence>
<dbReference type="EMBL" id="CP072800">
    <property type="protein sequence ID" value="QTR51017.1"/>
    <property type="molecule type" value="Genomic_DNA"/>
</dbReference>
<keyword evidence="1" id="KW-0808">Transferase</keyword>
<evidence type="ECO:0000313" key="7">
    <source>
        <dbReference type="Proteomes" id="UP000672027"/>
    </source>
</evidence>
<evidence type="ECO:0000313" key="6">
    <source>
        <dbReference type="EMBL" id="QTR51017.1"/>
    </source>
</evidence>
<protein>
    <submittedName>
        <fullName evidence="6">GAF domain-containing protein</fullName>
    </submittedName>
</protein>
<dbReference type="InterPro" id="IPR036890">
    <property type="entry name" value="HATPase_C_sf"/>
</dbReference>
<gene>
    <name evidence="6" type="ORF">J8380_05495</name>
</gene>
<dbReference type="SUPFAM" id="SSF55874">
    <property type="entry name" value="ATPase domain of HSP90 chaperone/DNA topoisomerase II/histidine kinase"/>
    <property type="match status" value="1"/>
</dbReference>
<proteinExistence type="predicted"/>
<dbReference type="InterPro" id="IPR029016">
    <property type="entry name" value="GAF-like_dom_sf"/>
</dbReference>
<dbReference type="SUPFAM" id="SSF52172">
    <property type="entry name" value="CheY-like"/>
    <property type="match status" value="1"/>
</dbReference>
<dbReference type="Gene3D" id="3.30.565.10">
    <property type="entry name" value="Histidine kinase-like ATPase, C-terminal domain"/>
    <property type="match status" value="1"/>
</dbReference>
<dbReference type="InterPro" id="IPR001789">
    <property type="entry name" value="Sig_transdc_resp-reg_receiver"/>
</dbReference>
<dbReference type="PROSITE" id="PS50110">
    <property type="entry name" value="RESPONSE_REGULATORY"/>
    <property type="match status" value="1"/>
</dbReference>
<dbReference type="Gene3D" id="3.40.50.2300">
    <property type="match status" value="1"/>
</dbReference>
<dbReference type="InterPro" id="IPR011006">
    <property type="entry name" value="CheY-like_superfamily"/>
</dbReference>
<keyword evidence="7" id="KW-1185">Reference proteome</keyword>
<organism evidence="6 7">
    <name type="scientific">Candidatus Thiothrix anitrata</name>
    <dbReference type="NCBI Taxonomy" id="2823902"/>
    <lineage>
        <taxon>Bacteria</taxon>
        <taxon>Pseudomonadati</taxon>
        <taxon>Pseudomonadota</taxon>
        <taxon>Gammaproteobacteria</taxon>
        <taxon>Thiotrichales</taxon>
        <taxon>Thiotrichaceae</taxon>
        <taxon>Thiothrix</taxon>
    </lineage>
</organism>
<dbReference type="PROSITE" id="PS50109">
    <property type="entry name" value="HIS_KIN"/>
    <property type="match status" value="1"/>
</dbReference>
<evidence type="ECO:0000256" key="2">
    <source>
        <dbReference type="ARBA" id="ARBA00022777"/>
    </source>
</evidence>
<dbReference type="Gene3D" id="3.30.450.40">
    <property type="match status" value="2"/>
</dbReference>
<keyword evidence="3" id="KW-0597">Phosphoprotein</keyword>
<evidence type="ECO:0000259" key="5">
    <source>
        <dbReference type="PROSITE" id="PS50110"/>
    </source>
</evidence>
<dbReference type="RefSeq" id="WP_210229060.1">
    <property type="nucleotide sequence ID" value="NZ_CP072800.1"/>
</dbReference>
<dbReference type="InterPro" id="IPR005467">
    <property type="entry name" value="His_kinase_dom"/>
</dbReference>
<dbReference type="Proteomes" id="UP000672027">
    <property type="component" value="Chromosome"/>
</dbReference>
<keyword evidence="2" id="KW-0418">Kinase</keyword>
<feature type="domain" description="Response regulatory" evidence="5">
    <location>
        <begin position="942"/>
        <end position="1059"/>
    </location>
</feature>
<evidence type="ECO:0000256" key="1">
    <source>
        <dbReference type="ARBA" id="ARBA00022679"/>
    </source>
</evidence>
<accession>A0ABX7X6R2</accession>
<evidence type="ECO:0000256" key="3">
    <source>
        <dbReference type="PROSITE-ProRule" id="PRU00169"/>
    </source>
</evidence>
<feature type="modified residue" description="4-aspartylphosphate" evidence="3">
    <location>
        <position position="992"/>
    </location>
</feature>